<protein>
    <submittedName>
        <fullName evidence="6">MFS transporter</fullName>
    </submittedName>
</protein>
<dbReference type="InterPro" id="IPR036259">
    <property type="entry name" value="MFS_trans_sf"/>
</dbReference>
<dbReference type="PANTHER" id="PTHR23514">
    <property type="entry name" value="BYPASS OF STOP CODON PROTEIN 6"/>
    <property type="match status" value="1"/>
</dbReference>
<keyword evidence="3 5" id="KW-1133">Transmembrane helix</keyword>
<feature type="transmembrane region" description="Helical" evidence="5">
    <location>
        <begin position="161"/>
        <end position="178"/>
    </location>
</feature>
<dbReference type="GO" id="GO:0016020">
    <property type="term" value="C:membrane"/>
    <property type="evidence" value="ECO:0007669"/>
    <property type="project" value="UniProtKB-SubCell"/>
</dbReference>
<organism evidence="6 7">
    <name type="scientific">Labrys okinawensis</name>
    <dbReference type="NCBI Taxonomy" id="346911"/>
    <lineage>
        <taxon>Bacteria</taxon>
        <taxon>Pseudomonadati</taxon>
        <taxon>Pseudomonadota</taxon>
        <taxon>Alphaproteobacteria</taxon>
        <taxon>Hyphomicrobiales</taxon>
        <taxon>Xanthobacteraceae</taxon>
        <taxon>Labrys</taxon>
    </lineage>
</organism>
<comment type="subcellular location">
    <subcellularLocation>
        <location evidence="1">Membrane</location>
        <topology evidence="1">Multi-pass membrane protein</topology>
    </subcellularLocation>
</comment>
<evidence type="ECO:0000256" key="5">
    <source>
        <dbReference type="SAM" id="Phobius"/>
    </source>
</evidence>
<keyword evidence="7" id="KW-1185">Reference proteome</keyword>
<dbReference type="Pfam" id="PF07690">
    <property type="entry name" value="MFS_1"/>
    <property type="match status" value="1"/>
</dbReference>
<sequence length="412" mass="42544">MRARTPSYSATAKVAWRSILSETSSYRPGWRVWHPTASTFYVNGALYGVWATQIPLAKERLGLDPIVLSIVLLMLGAGAVLAMAGSGWIIQRIGTAALIRLSGAIFAALLPTIPLMPDVWLLSVVVFLFGASGGCMDVAMNADAARIEKQVGRPYMSSFHGMWSLGGLTGAGIATLMLRWTDGAVQALILTLGLVAIFAWGQRGLAPGKVAATASAGKSPSLRPAFLAVVVGLMAALAFSGEGVVLDWAAIFLREQLGAGQELANLGYAVFAGAMASVRFLGDPIRRHVDGVYLVRGGCLLAVIGLLLGPLSGNVYAAIVGYGLTGIGFANVVPVLFSTAGAMPRPEVQIATVSTMGYAGLLVAPPLLGAVAHVSSLAGIFYVAAVFTVIIAVLAPVCAPRGNSGRPAIEAG</sequence>
<dbReference type="SUPFAM" id="SSF103473">
    <property type="entry name" value="MFS general substrate transporter"/>
    <property type="match status" value="1"/>
</dbReference>
<feature type="transmembrane region" description="Helical" evidence="5">
    <location>
        <begin position="225"/>
        <end position="251"/>
    </location>
</feature>
<dbReference type="GO" id="GO:0022857">
    <property type="term" value="F:transmembrane transporter activity"/>
    <property type="evidence" value="ECO:0007669"/>
    <property type="project" value="InterPro"/>
</dbReference>
<dbReference type="OrthoDB" id="9810941at2"/>
<gene>
    <name evidence="6" type="ORF">C5L14_15270</name>
</gene>
<evidence type="ECO:0000256" key="4">
    <source>
        <dbReference type="ARBA" id="ARBA00023136"/>
    </source>
</evidence>
<dbReference type="InterPro" id="IPR011701">
    <property type="entry name" value="MFS"/>
</dbReference>
<evidence type="ECO:0000256" key="3">
    <source>
        <dbReference type="ARBA" id="ARBA00022989"/>
    </source>
</evidence>
<dbReference type="InterPro" id="IPR051788">
    <property type="entry name" value="MFS_Transporter"/>
</dbReference>
<feature type="transmembrane region" description="Helical" evidence="5">
    <location>
        <begin position="66"/>
        <end position="90"/>
    </location>
</feature>
<evidence type="ECO:0000256" key="1">
    <source>
        <dbReference type="ARBA" id="ARBA00004141"/>
    </source>
</evidence>
<dbReference type="CDD" id="cd17393">
    <property type="entry name" value="MFS_MosC_like"/>
    <property type="match status" value="1"/>
</dbReference>
<feature type="transmembrane region" description="Helical" evidence="5">
    <location>
        <begin position="263"/>
        <end position="281"/>
    </location>
</feature>
<dbReference type="PANTHER" id="PTHR23514:SF13">
    <property type="entry name" value="INNER MEMBRANE PROTEIN YBJJ"/>
    <property type="match status" value="1"/>
</dbReference>
<keyword evidence="2 5" id="KW-0812">Transmembrane</keyword>
<feature type="transmembrane region" description="Helical" evidence="5">
    <location>
        <begin position="293"/>
        <end position="309"/>
    </location>
</feature>
<evidence type="ECO:0000313" key="7">
    <source>
        <dbReference type="Proteomes" id="UP000237682"/>
    </source>
</evidence>
<dbReference type="AlphaFoldDB" id="A0A2S9QBE8"/>
<feature type="transmembrane region" description="Helical" evidence="5">
    <location>
        <begin position="184"/>
        <end position="201"/>
    </location>
</feature>
<feature type="transmembrane region" description="Helical" evidence="5">
    <location>
        <begin position="97"/>
        <end position="113"/>
    </location>
</feature>
<dbReference type="Gene3D" id="1.20.1250.20">
    <property type="entry name" value="MFS general substrate transporter like domains"/>
    <property type="match status" value="2"/>
</dbReference>
<evidence type="ECO:0000256" key="2">
    <source>
        <dbReference type="ARBA" id="ARBA00022692"/>
    </source>
</evidence>
<feature type="transmembrane region" description="Helical" evidence="5">
    <location>
        <begin position="119"/>
        <end position="140"/>
    </location>
</feature>
<feature type="transmembrane region" description="Helical" evidence="5">
    <location>
        <begin position="348"/>
        <end position="368"/>
    </location>
</feature>
<comment type="caution">
    <text evidence="6">The sequence shown here is derived from an EMBL/GenBank/DDBJ whole genome shotgun (WGS) entry which is preliminary data.</text>
</comment>
<accession>A0A2S9QBE8</accession>
<name>A0A2S9QBE8_9HYPH</name>
<feature type="transmembrane region" description="Helical" evidence="5">
    <location>
        <begin position="380"/>
        <end position="399"/>
    </location>
</feature>
<evidence type="ECO:0000313" key="6">
    <source>
        <dbReference type="EMBL" id="PRH86671.1"/>
    </source>
</evidence>
<proteinExistence type="predicted"/>
<dbReference type="EMBL" id="PUEJ01000005">
    <property type="protein sequence ID" value="PRH86671.1"/>
    <property type="molecule type" value="Genomic_DNA"/>
</dbReference>
<dbReference type="Proteomes" id="UP000237682">
    <property type="component" value="Unassembled WGS sequence"/>
</dbReference>
<reference evidence="6 7" key="1">
    <citation type="submission" date="2018-02" db="EMBL/GenBank/DDBJ databases">
        <title>Whole genome sequencing of endophytic bacterium.</title>
        <authorList>
            <person name="Eedara R."/>
            <person name="Podile A.R."/>
        </authorList>
    </citation>
    <scope>NUCLEOTIDE SEQUENCE [LARGE SCALE GENOMIC DNA]</scope>
    <source>
        <strain evidence="6 7">RP1T</strain>
    </source>
</reference>
<keyword evidence="4 5" id="KW-0472">Membrane</keyword>
<feature type="transmembrane region" description="Helical" evidence="5">
    <location>
        <begin position="315"/>
        <end position="336"/>
    </location>
</feature>